<dbReference type="SUPFAM" id="SSF52540">
    <property type="entry name" value="P-loop containing nucleoside triphosphate hydrolases"/>
    <property type="match status" value="2"/>
</dbReference>
<name>A0ABV0EDS6_9BURK</name>
<keyword evidence="7 11" id="KW-0862">Zinc</keyword>
<dbReference type="NCBIfam" id="TIGR00595">
    <property type="entry name" value="priA"/>
    <property type="match status" value="1"/>
</dbReference>
<dbReference type="InterPro" id="IPR041236">
    <property type="entry name" value="PriA_C"/>
</dbReference>
<evidence type="ECO:0000256" key="11">
    <source>
        <dbReference type="HAMAP-Rule" id="MF_00983"/>
    </source>
</evidence>
<feature type="domain" description="Helicase ATP-binding" evidence="12">
    <location>
        <begin position="211"/>
        <end position="378"/>
    </location>
</feature>
<dbReference type="Pfam" id="PF17764">
    <property type="entry name" value="PriA_3primeBD"/>
    <property type="match status" value="1"/>
</dbReference>
<organism evidence="13 14">
    <name type="scientific">Thiobacter aerophilum</name>
    <dbReference type="NCBI Taxonomy" id="3121275"/>
    <lineage>
        <taxon>Bacteria</taxon>
        <taxon>Pseudomonadati</taxon>
        <taxon>Pseudomonadota</taxon>
        <taxon>Betaproteobacteria</taxon>
        <taxon>Burkholderiales</taxon>
        <taxon>Thiobacteraceae</taxon>
        <taxon>Thiobacter</taxon>
    </lineage>
</organism>
<comment type="caution">
    <text evidence="13">The sequence shown here is derived from an EMBL/GenBank/DDBJ whole genome shotgun (WGS) entry which is preliminary data.</text>
</comment>
<sequence>MPIVRVALDVPVFAPFDYLAPSAEPGDVGRLAVVPFGRRTLVGVIVALAEKASVEGVRLKPVSRILRDLPPLPGDVLALAAFCSDYYHHPLGQVLATLLPQRLRRSSPVRLTEPLWRLTEAGWAVDPATLPPRAALRRRLLAALRVEGNLSREALLALSPSAPQVIRDFLARGWVERANAPLRVQAPPRPYRPDTPPPLTREQQAALDAVRAGGAGFVPWLLLGVTGSGKTEVYAHLIADALAQGRQALLLVPEINLTPQTEARFRSRFPEAVIVSLHSHLAEGERLRHWLLAAEGRADIVLGTRLAVFAPLPKLGLIVVDEEHDASFKQQDGLRYSARDLAVVRAQQREVPIVLGSATPSLESWHNAVNGRYRLLTLSTRAVQAARAPRLTLIDLRREPVTDGLTAPLVRALKERLKRGEQSLVFVNRRGFAPALACPACGWLAGCPRCAAKLVVHLREKRLRCHHCGHGAVIPRQCPACGAFELTPLGQGTQRLERALQRFLPQARILRVDRDSTRRRDALPEMLRQVQAGEVDVLVGTQMLTKGHDFPRLTLVGIVNADSGLYSADFRASERLFAQLLQVSGRAGRACAHGEVLIQTAFPGHPLFAALAHGNYREFANTLLAEREALGLPPFTFQALLRAEAHRMESTLDFLRKAQALAPRLPGVEVYDPVPALLPRLAGKERAQLLVESASRGLLKQFLSTWLPVLRRHQVRNVRWALDVDPLEP</sequence>
<evidence type="ECO:0000256" key="5">
    <source>
        <dbReference type="ARBA" id="ARBA00022801"/>
    </source>
</evidence>
<keyword evidence="9 11" id="KW-0238">DNA-binding</keyword>
<feature type="binding site" evidence="11">
    <location>
        <position position="441"/>
    </location>
    <ligand>
        <name>Zn(2+)</name>
        <dbReference type="ChEBI" id="CHEBI:29105"/>
        <label>1</label>
    </ligand>
</feature>
<dbReference type="PANTHER" id="PTHR30580">
    <property type="entry name" value="PRIMOSOMAL PROTEIN N"/>
    <property type="match status" value="1"/>
</dbReference>
<evidence type="ECO:0000256" key="3">
    <source>
        <dbReference type="ARBA" id="ARBA00022723"/>
    </source>
</evidence>
<dbReference type="SMART" id="SM00487">
    <property type="entry name" value="DEXDc"/>
    <property type="match status" value="1"/>
</dbReference>
<dbReference type="InterPro" id="IPR001650">
    <property type="entry name" value="Helicase_C-like"/>
</dbReference>
<evidence type="ECO:0000256" key="1">
    <source>
        <dbReference type="ARBA" id="ARBA00022515"/>
    </source>
</evidence>
<dbReference type="Gene3D" id="3.40.50.300">
    <property type="entry name" value="P-loop containing nucleotide triphosphate hydrolases"/>
    <property type="match status" value="2"/>
</dbReference>
<dbReference type="InterPro" id="IPR027417">
    <property type="entry name" value="P-loop_NTPase"/>
</dbReference>
<dbReference type="Pfam" id="PF00270">
    <property type="entry name" value="DEAD"/>
    <property type="match status" value="1"/>
</dbReference>
<dbReference type="EC" id="5.6.2.4" evidence="11"/>
<keyword evidence="2 11" id="KW-0235">DNA replication</keyword>
<evidence type="ECO:0000313" key="13">
    <source>
        <dbReference type="EMBL" id="MEO1766739.1"/>
    </source>
</evidence>
<evidence type="ECO:0000256" key="10">
    <source>
        <dbReference type="ARBA" id="ARBA00023235"/>
    </source>
</evidence>
<keyword evidence="1 11" id="KW-0639">Primosome</keyword>
<gene>
    <name evidence="11" type="primary">priA</name>
    <name evidence="13" type="ORF">V6E02_05885</name>
</gene>
<dbReference type="InterPro" id="IPR041222">
    <property type="entry name" value="PriA_3primeBD"/>
</dbReference>
<dbReference type="PROSITE" id="PS51192">
    <property type="entry name" value="HELICASE_ATP_BIND_1"/>
    <property type="match status" value="1"/>
</dbReference>
<feature type="binding site" evidence="11">
    <location>
        <position position="438"/>
    </location>
    <ligand>
        <name>Zn(2+)</name>
        <dbReference type="ChEBI" id="CHEBI:29105"/>
        <label>1</label>
    </ligand>
</feature>
<evidence type="ECO:0000256" key="8">
    <source>
        <dbReference type="ARBA" id="ARBA00022840"/>
    </source>
</evidence>
<dbReference type="InterPro" id="IPR042115">
    <property type="entry name" value="PriA_3primeBD_sf"/>
</dbReference>
<protein>
    <recommendedName>
        <fullName evidence="11">Replication restart protein PriA</fullName>
    </recommendedName>
    <alternativeName>
        <fullName evidence="11">ATP-dependent DNA helicase PriA</fullName>
        <ecNumber evidence="11">5.6.2.4</ecNumber>
    </alternativeName>
    <alternativeName>
        <fullName evidence="11">DNA 3'-5' helicase PriA</fullName>
    </alternativeName>
</protein>
<reference evidence="13 14" key="1">
    <citation type="submission" date="2024-02" db="EMBL/GenBank/DDBJ databases">
        <title>New thermophilic sulfur-oxidizing bacteria from a hot springs of the Uzon caldera (Kamchatka, Russia).</title>
        <authorList>
            <person name="Dukat A.M."/>
            <person name="Elcheninov A.G."/>
            <person name="Frolov E.N."/>
        </authorList>
    </citation>
    <scope>NUCLEOTIDE SEQUENCE [LARGE SCALE GENOMIC DNA]</scope>
    <source>
        <strain evidence="13 14">AK1</strain>
    </source>
</reference>
<evidence type="ECO:0000256" key="9">
    <source>
        <dbReference type="ARBA" id="ARBA00023125"/>
    </source>
</evidence>
<evidence type="ECO:0000313" key="14">
    <source>
        <dbReference type="Proteomes" id="UP001482231"/>
    </source>
</evidence>
<dbReference type="Gene3D" id="3.40.1440.60">
    <property type="entry name" value="PriA, 3(prime) DNA-binding domain"/>
    <property type="match status" value="1"/>
</dbReference>
<dbReference type="SMART" id="SM00490">
    <property type="entry name" value="HELICc"/>
    <property type="match status" value="1"/>
</dbReference>
<comment type="subunit">
    <text evidence="11">Component of the replication restart primosome.</text>
</comment>
<dbReference type="Pfam" id="PF00271">
    <property type="entry name" value="Helicase_C"/>
    <property type="match status" value="1"/>
</dbReference>
<feature type="binding site" evidence="11">
    <location>
        <position position="478"/>
    </location>
    <ligand>
        <name>Zn(2+)</name>
        <dbReference type="ChEBI" id="CHEBI:29105"/>
        <label>1</label>
    </ligand>
</feature>
<dbReference type="HAMAP" id="MF_00983">
    <property type="entry name" value="PriA"/>
    <property type="match status" value="1"/>
</dbReference>
<keyword evidence="3 11" id="KW-0479">Metal-binding</keyword>
<dbReference type="CDD" id="cd18804">
    <property type="entry name" value="SF2_C_priA"/>
    <property type="match status" value="1"/>
</dbReference>
<evidence type="ECO:0000259" key="12">
    <source>
        <dbReference type="PROSITE" id="PS51192"/>
    </source>
</evidence>
<dbReference type="GO" id="GO:0016787">
    <property type="term" value="F:hydrolase activity"/>
    <property type="evidence" value="ECO:0007669"/>
    <property type="project" value="UniProtKB-KW"/>
</dbReference>
<dbReference type="EMBL" id="JBAJEX010000003">
    <property type="protein sequence ID" value="MEO1766739.1"/>
    <property type="molecule type" value="Genomic_DNA"/>
</dbReference>
<feature type="binding site" evidence="11">
    <location>
        <position position="481"/>
    </location>
    <ligand>
        <name>Zn(2+)</name>
        <dbReference type="ChEBI" id="CHEBI:29105"/>
        <label>1</label>
    </ligand>
</feature>
<dbReference type="InterPro" id="IPR014001">
    <property type="entry name" value="Helicase_ATP-bd"/>
</dbReference>
<accession>A0ABV0EDS6</accession>
<comment type="catalytic activity">
    <reaction evidence="11">
        <text>ATP + H2O = ADP + phosphate + H(+)</text>
        <dbReference type="Rhea" id="RHEA:13065"/>
        <dbReference type="ChEBI" id="CHEBI:15377"/>
        <dbReference type="ChEBI" id="CHEBI:15378"/>
        <dbReference type="ChEBI" id="CHEBI:30616"/>
        <dbReference type="ChEBI" id="CHEBI:43474"/>
        <dbReference type="ChEBI" id="CHEBI:456216"/>
        <dbReference type="EC" id="5.6.2.4"/>
    </reaction>
</comment>
<feature type="binding site" evidence="11">
    <location>
        <position position="465"/>
    </location>
    <ligand>
        <name>Zn(2+)</name>
        <dbReference type="ChEBI" id="CHEBI:29105"/>
        <label>2</label>
    </ligand>
</feature>
<dbReference type="InterPro" id="IPR040498">
    <property type="entry name" value="PriA_CRR"/>
</dbReference>
<comment type="cofactor">
    <cofactor evidence="11">
        <name>Zn(2+)</name>
        <dbReference type="ChEBI" id="CHEBI:29105"/>
    </cofactor>
    <text evidence="11">Binds 2 zinc ions per subunit.</text>
</comment>
<comment type="similarity">
    <text evidence="11">Belongs to the helicase family. PriA subfamily.</text>
</comment>
<dbReference type="Pfam" id="PF18074">
    <property type="entry name" value="PriA_C"/>
    <property type="match status" value="1"/>
</dbReference>
<keyword evidence="4 11" id="KW-0547">Nucleotide-binding</keyword>
<keyword evidence="8 11" id="KW-0067">ATP-binding</keyword>
<comment type="catalytic activity">
    <reaction evidence="11">
        <text>Couples ATP hydrolysis with the unwinding of duplex DNA by translocating in the 3'-5' direction.</text>
        <dbReference type="EC" id="5.6.2.4"/>
    </reaction>
</comment>
<keyword evidence="5 11" id="KW-0378">Hydrolase</keyword>
<feature type="binding site" evidence="11">
    <location>
        <position position="447"/>
    </location>
    <ligand>
        <name>Zn(2+)</name>
        <dbReference type="ChEBI" id="CHEBI:29105"/>
        <label>2</label>
    </ligand>
</feature>
<dbReference type="PANTHER" id="PTHR30580:SF0">
    <property type="entry name" value="PRIMOSOMAL PROTEIN N"/>
    <property type="match status" value="1"/>
</dbReference>
<dbReference type="Proteomes" id="UP001482231">
    <property type="component" value="Unassembled WGS sequence"/>
</dbReference>
<dbReference type="InterPro" id="IPR011545">
    <property type="entry name" value="DEAD/DEAH_box_helicase_dom"/>
</dbReference>
<feature type="binding site" evidence="11">
    <location>
        <position position="468"/>
    </location>
    <ligand>
        <name>Zn(2+)</name>
        <dbReference type="ChEBI" id="CHEBI:29105"/>
        <label>2</label>
    </ligand>
</feature>
<dbReference type="RefSeq" id="WP_347307846.1">
    <property type="nucleotide sequence ID" value="NZ_JBAJEX010000003.1"/>
</dbReference>
<dbReference type="Pfam" id="PF18319">
    <property type="entry name" value="Zn_ribbon_PriA"/>
    <property type="match status" value="1"/>
</dbReference>
<dbReference type="NCBIfam" id="NF004067">
    <property type="entry name" value="PRK05580.1-4"/>
    <property type="match status" value="1"/>
</dbReference>
<proteinExistence type="inferred from homology"/>
<evidence type="ECO:0000256" key="4">
    <source>
        <dbReference type="ARBA" id="ARBA00022741"/>
    </source>
</evidence>
<evidence type="ECO:0000256" key="2">
    <source>
        <dbReference type="ARBA" id="ARBA00022705"/>
    </source>
</evidence>
<keyword evidence="10 11" id="KW-0413">Isomerase</keyword>
<evidence type="ECO:0000256" key="6">
    <source>
        <dbReference type="ARBA" id="ARBA00022806"/>
    </source>
</evidence>
<evidence type="ECO:0000256" key="7">
    <source>
        <dbReference type="ARBA" id="ARBA00022833"/>
    </source>
</evidence>
<feature type="binding site" evidence="11">
    <location>
        <position position="450"/>
    </location>
    <ligand>
        <name>Zn(2+)</name>
        <dbReference type="ChEBI" id="CHEBI:29105"/>
        <label>2</label>
    </ligand>
</feature>
<keyword evidence="6 11" id="KW-0347">Helicase</keyword>
<dbReference type="CDD" id="cd17929">
    <property type="entry name" value="DEXHc_priA"/>
    <property type="match status" value="1"/>
</dbReference>
<comment type="function">
    <text evidence="11">Initiates the restart of stalled replication forks, which reloads the replicative helicase on sites other than the origin of replication. Recognizes and binds to abandoned replication forks and remodels them to uncover a helicase loading site. Promotes assembly of the primosome at these replication forks.</text>
</comment>
<keyword evidence="14" id="KW-1185">Reference proteome</keyword>
<dbReference type="InterPro" id="IPR005259">
    <property type="entry name" value="PriA"/>
</dbReference>